<sequence>MKTKGNSEKEKNENAPKPQKRWDVKPGERTSDPKEQQIQRVWEESKKEQQENAARPGMDAKDIKQHDEDGNPRKKEK</sequence>
<dbReference type="EMBL" id="JAHCTB010000004">
    <property type="protein sequence ID" value="MBT0608514.1"/>
    <property type="molecule type" value="Genomic_DNA"/>
</dbReference>
<accession>A0ABS5S5R0</accession>
<gene>
    <name evidence="2" type="ORF">KIV10_09995</name>
</gene>
<name>A0ABS5S5R0_9FLAO</name>
<organism evidence="2 3">
    <name type="scientific">Aequorivita echinoideorum</name>
    <dbReference type="NCBI Taxonomy" id="1549647"/>
    <lineage>
        <taxon>Bacteria</taxon>
        <taxon>Pseudomonadati</taxon>
        <taxon>Bacteroidota</taxon>
        <taxon>Flavobacteriia</taxon>
        <taxon>Flavobacteriales</taxon>
        <taxon>Flavobacteriaceae</taxon>
        <taxon>Aequorivita</taxon>
    </lineage>
</organism>
<protein>
    <submittedName>
        <fullName evidence="2">Uncharacterized protein</fullName>
    </submittedName>
</protein>
<feature type="compositionally biased region" description="Basic and acidic residues" evidence="1">
    <location>
        <begin position="1"/>
        <end position="50"/>
    </location>
</feature>
<keyword evidence="3" id="KW-1185">Reference proteome</keyword>
<evidence type="ECO:0000256" key="1">
    <source>
        <dbReference type="SAM" id="MobiDB-lite"/>
    </source>
</evidence>
<dbReference type="RefSeq" id="WP_214113379.1">
    <property type="nucleotide sequence ID" value="NZ_JAHCTB010000004.1"/>
</dbReference>
<evidence type="ECO:0000313" key="2">
    <source>
        <dbReference type="EMBL" id="MBT0608514.1"/>
    </source>
</evidence>
<comment type="caution">
    <text evidence="2">The sequence shown here is derived from an EMBL/GenBank/DDBJ whole genome shotgun (WGS) entry which is preliminary data.</text>
</comment>
<feature type="compositionally biased region" description="Basic and acidic residues" evidence="1">
    <location>
        <begin position="58"/>
        <end position="77"/>
    </location>
</feature>
<feature type="region of interest" description="Disordered" evidence="1">
    <location>
        <begin position="1"/>
        <end position="77"/>
    </location>
</feature>
<reference evidence="2 3" key="1">
    <citation type="submission" date="2021-05" db="EMBL/GenBank/DDBJ databases">
        <title>Aequorivita echinoideorum JCM 30378 genome.</title>
        <authorList>
            <person name="Zhang H."/>
            <person name="Li C."/>
        </authorList>
    </citation>
    <scope>NUCLEOTIDE SEQUENCE [LARGE SCALE GENOMIC DNA]</scope>
    <source>
        <strain evidence="2 3">JCM30378</strain>
    </source>
</reference>
<proteinExistence type="predicted"/>
<dbReference type="Proteomes" id="UP001297092">
    <property type="component" value="Unassembled WGS sequence"/>
</dbReference>
<evidence type="ECO:0000313" key="3">
    <source>
        <dbReference type="Proteomes" id="UP001297092"/>
    </source>
</evidence>